<keyword evidence="2" id="KW-1185">Reference proteome</keyword>
<dbReference type="EMBL" id="JBBEGL010000004">
    <property type="protein sequence ID" value="MEJ2887893.1"/>
    <property type="molecule type" value="Genomic_DNA"/>
</dbReference>
<gene>
    <name evidence="1" type="ORF">WCD41_15645</name>
</gene>
<accession>A0ABU8N6F9</accession>
<evidence type="ECO:0000313" key="1">
    <source>
        <dbReference type="EMBL" id="MEJ2887893.1"/>
    </source>
</evidence>
<dbReference type="Proteomes" id="UP001370100">
    <property type="component" value="Unassembled WGS sequence"/>
</dbReference>
<name>A0ABU8N6F9_9PSEU</name>
<evidence type="ECO:0000313" key="2">
    <source>
        <dbReference type="Proteomes" id="UP001370100"/>
    </source>
</evidence>
<protein>
    <recommendedName>
        <fullName evidence="3">PknH-like protein</fullName>
    </recommendedName>
</protein>
<comment type="caution">
    <text evidence="1">The sequence shown here is derived from an EMBL/GenBank/DDBJ whole genome shotgun (WGS) entry which is preliminary data.</text>
</comment>
<organism evidence="1 2">
    <name type="scientific">Actinomycetospora aeridis</name>
    <dbReference type="NCBI Taxonomy" id="3129231"/>
    <lineage>
        <taxon>Bacteria</taxon>
        <taxon>Bacillati</taxon>
        <taxon>Actinomycetota</taxon>
        <taxon>Actinomycetes</taxon>
        <taxon>Pseudonocardiales</taxon>
        <taxon>Pseudonocardiaceae</taxon>
        <taxon>Actinomycetospora</taxon>
    </lineage>
</organism>
<proteinExistence type="predicted"/>
<dbReference type="RefSeq" id="WP_337714383.1">
    <property type="nucleotide sequence ID" value="NZ_JBBEGL010000004.1"/>
</dbReference>
<reference evidence="1 2" key="1">
    <citation type="submission" date="2024-03" db="EMBL/GenBank/DDBJ databases">
        <title>Actinomycetospora sp. OC33-EN06, a novel actinomycete isolated from wild orchid (Aerides multiflora).</title>
        <authorList>
            <person name="Suriyachadkun C."/>
        </authorList>
    </citation>
    <scope>NUCLEOTIDE SEQUENCE [LARGE SCALE GENOMIC DNA]</scope>
    <source>
        <strain evidence="1 2">OC33-EN06</strain>
    </source>
</reference>
<sequence>MAVAAAVVAIVVLGVVLVAKPGGLLPAAEPCAAAPGSELPGFVDMLGPSETPGTEAIAAAGGLFARADLCTYGTGGANLFTASGPMAQIVMLARLDPAAVQSDPQAGPVVRGEVPAPDLFAGDPRAQWRDLPRSGVRARVIAPRGAEGGLVSVSCSTADAYWGITALGPGQGVEDTVRAVDALAVAMACEQNALGG</sequence>
<evidence type="ECO:0008006" key="3">
    <source>
        <dbReference type="Google" id="ProtNLM"/>
    </source>
</evidence>